<dbReference type="EMBL" id="OZ034814">
    <property type="protein sequence ID" value="CAL1358421.1"/>
    <property type="molecule type" value="Genomic_DNA"/>
</dbReference>
<gene>
    <name evidence="2" type="ORF">LTRI10_LOCUS5977</name>
</gene>
<name>A0AAV2CQJ1_9ROSI</name>
<sequence length="110" mass="11834">MVETRDRGGRLAGSGEQRRRRAVWPGEVDSVEFLDPVLLAVARGRAGWSRRTTVEPGEGESAAFSGNQARCLAAVTDRQTPRCSGELEKKSSGGLRTGEEKKASSILESC</sequence>
<accession>A0AAV2CQJ1</accession>
<evidence type="ECO:0000313" key="2">
    <source>
        <dbReference type="EMBL" id="CAL1358421.1"/>
    </source>
</evidence>
<feature type="region of interest" description="Disordered" evidence="1">
    <location>
        <begin position="1"/>
        <end position="22"/>
    </location>
</feature>
<feature type="region of interest" description="Disordered" evidence="1">
    <location>
        <begin position="82"/>
        <end position="110"/>
    </location>
</feature>
<evidence type="ECO:0000313" key="3">
    <source>
        <dbReference type="Proteomes" id="UP001497516"/>
    </source>
</evidence>
<evidence type="ECO:0000256" key="1">
    <source>
        <dbReference type="SAM" id="MobiDB-lite"/>
    </source>
</evidence>
<reference evidence="2 3" key="1">
    <citation type="submission" date="2024-04" db="EMBL/GenBank/DDBJ databases">
        <authorList>
            <person name="Fracassetti M."/>
        </authorList>
    </citation>
    <scope>NUCLEOTIDE SEQUENCE [LARGE SCALE GENOMIC DNA]</scope>
</reference>
<feature type="compositionally biased region" description="Basic and acidic residues" evidence="1">
    <location>
        <begin position="85"/>
        <end position="103"/>
    </location>
</feature>
<dbReference type="AlphaFoldDB" id="A0AAV2CQJ1"/>
<proteinExistence type="predicted"/>
<organism evidence="2 3">
    <name type="scientific">Linum trigynum</name>
    <dbReference type="NCBI Taxonomy" id="586398"/>
    <lineage>
        <taxon>Eukaryota</taxon>
        <taxon>Viridiplantae</taxon>
        <taxon>Streptophyta</taxon>
        <taxon>Embryophyta</taxon>
        <taxon>Tracheophyta</taxon>
        <taxon>Spermatophyta</taxon>
        <taxon>Magnoliopsida</taxon>
        <taxon>eudicotyledons</taxon>
        <taxon>Gunneridae</taxon>
        <taxon>Pentapetalae</taxon>
        <taxon>rosids</taxon>
        <taxon>fabids</taxon>
        <taxon>Malpighiales</taxon>
        <taxon>Linaceae</taxon>
        <taxon>Linum</taxon>
    </lineage>
</organism>
<keyword evidence="3" id="KW-1185">Reference proteome</keyword>
<dbReference type="Proteomes" id="UP001497516">
    <property type="component" value="Chromosome 10"/>
</dbReference>
<protein>
    <submittedName>
        <fullName evidence="2">Uncharacterized protein</fullName>
    </submittedName>
</protein>